<proteinExistence type="predicted"/>
<evidence type="ECO:0000313" key="1">
    <source>
        <dbReference type="EMBL" id="RHW16651.1"/>
    </source>
</evidence>
<comment type="caution">
    <text evidence="1">The sequence shown here is derived from an EMBL/GenBank/DDBJ whole genome shotgun (WGS) entry which is preliminary data.</text>
</comment>
<dbReference type="EMBL" id="QWLV01000008">
    <property type="protein sequence ID" value="RHW16651.1"/>
    <property type="molecule type" value="Genomic_DNA"/>
</dbReference>
<dbReference type="Proteomes" id="UP000266693">
    <property type="component" value="Unassembled WGS sequence"/>
</dbReference>
<reference evidence="1 2" key="1">
    <citation type="submission" date="2018-08" db="EMBL/GenBank/DDBJ databases">
        <title>The multiple taxonomic identification of Sphingomonas gilva.</title>
        <authorList>
            <person name="Zhu D."/>
            <person name="Zheng S."/>
        </authorList>
    </citation>
    <scope>NUCLEOTIDE SEQUENCE [LARGE SCALE GENOMIC DNA]</scope>
    <source>
        <strain evidence="1 2">ZDH117</strain>
    </source>
</reference>
<name>A0A396RST3_9SPHN</name>
<sequence>MILFAVGWLIFRNVVIQTAPASGSHWLARVSPNALALVPDGASITPEQQDAFRARLAAAARHAPLEGSPLRLSAQRDLSTNNRADAFRKLLIAKAIDPRDEIVRLNLMGELLRRKQPEKAIVEAEAAMRLSPQLTPQLAPLLPAIASTPAGEAALRRSIANNPSWRSYIVREGRFANDAPGLVFALVNQASLRDPVKQRLAEQSRFLWRLINQGDYDTALLAFVNLLPASEVSRTQPVYDSEFDGKPGPPPFNWSLSPGRVDRAVIKPDNNGGGVLQVEFYDDRNAQLALQVMLLPPGRYRLQTIASSGTGIGDGGLAWQLVCHRPSQRGRPTSLARLSLGGLSNTPQNHSAQFEVPQQDCAAQVLTLDTARSTTPAARRATINSVTVEQL</sequence>
<accession>A0A396RST3</accession>
<evidence type="ECO:0008006" key="3">
    <source>
        <dbReference type="Google" id="ProtNLM"/>
    </source>
</evidence>
<dbReference type="AlphaFoldDB" id="A0A396RST3"/>
<organism evidence="1 2">
    <name type="scientific">Sphingomonas gilva</name>
    <dbReference type="NCBI Taxonomy" id="2305907"/>
    <lineage>
        <taxon>Bacteria</taxon>
        <taxon>Pseudomonadati</taxon>
        <taxon>Pseudomonadota</taxon>
        <taxon>Alphaproteobacteria</taxon>
        <taxon>Sphingomonadales</taxon>
        <taxon>Sphingomonadaceae</taxon>
        <taxon>Sphingomonas</taxon>
    </lineage>
</organism>
<evidence type="ECO:0000313" key="2">
    <source>
        <dbReference type="Proteomes" id="UP000266693"/>
    </source>
</evidence>
<keyword evidence="2" id="KW-1185">Reference proteome</keyword>
<protein>
    <recommendedName>
        <fullName evidence="3">Tetratricopeptide repeat protein</fullName>
    </recommendedName>
</protein>
<gene>
    <name evidence="1" type="ORF">D1610_14760</name>
</gene>